<evidence type="ECO:0000313" key="2">
    <source>
        <dbReference type="EMBL" id="KNZ62815.1"/>
    </source>
</evidence>
<dbReference type="STRING" id="27349.A0A0L6VRJ9"/>
<protein>
    <submittedName>
        <fullName evidence="2">Uncharacterized protein</fullName>
    </submittedName>
</protein>
<organism evidence="2 3">
    <name type="scientific">Puccinia sorghi</name>
    <dbReference type="NCBI Taxonomy" id="27349"/>
    <lineage>
        <taxon>Eukaryota</taxon>
        <taxon>Fungi</taxon>
        <taxon>Dikarya</taxon>
        <taxon>Basidiomycota</taxon>
        <taxon>Pucciniomycotina</taxon>
        <taxon>Pucciniomycetes</taxon>
        <taxon>Pucciniales</taxon>
        <taxon>Pucciniaceae</taxon>
        <taxon>Puccinia</taxon>
    </lineage>
</organism>
<dbReference type="Proteomes" id="UP000037035">
    <property type="component" value="Unassembled WGS sequence"/>
</dbReference>
<gene>
    <name evidence="2" type="ORF">VP01_1220g8</name>
</gene>
<feature type="compositionally biased region" description="Low complexity" evidence="1">
    <location>
        <begin position="125"/>
        <end position="140"/>
    </location>
</feature>
<name>A0A0L6VRJ9_9BASI</name>
<dbReference type="OrthoDB" id="2503624at2759"/>
<dbReference type="AlphaFoldDB" id="A0A0L6VRJ9"/>
<feature type="region of interest" description="Disordered" evidence="1">
    <location>
        <begin position="112"/>
        <end position="142"/>
    </location>
</feature>
<feature type="compositionally biased region" description="Polar residues" evidence="1">
    <location>
        <begin position="165"/>
        <end position="181"/>
    </location>
</feature>
<dbReference type="VEuPathDB" id="FungiDB:VP01_1220g8"/>
<evidence type="ECO:0000256" key="1">
    <source>
        <dbReference type="SAM" id="MobiDB-lite"/>
    </source>
</evidence>
<dbReference type="EMBL" id="LAVV01002455">
    <property type="protein sequence ID" value="KNZ62815.1"/>
    <property type="molecule type" value="Genomic_DNA"/>
</dbReference>
<reference evidence="2 3" key="1">
    <citation type="submission" date="2015-08" db="EMBL/GenBank/DDBJ databases">
        <title>Next Generation Sequencing and Analysis of the Genome of Puccinia sorghi L Schw, the Causal Agent of Maize Common Rust.</title>
        <authorList>
            <person name="Rochi L."/>
            <person name="Burguener G."/>
            <person name="Darino M."/>
            <person name="Turjanski A."/>
            <person name="Kreff E."/>
            <person name="Dieguez M.J."/>
            <person name="Sacco F."/>
        </authorList>
    </citation>
    <scope>NUCLEOTIDE SEQUENCE [LARGE SCALE GENOMIC DNA]</scope>
    <source>
        <strain evidence="2 3">RO10H11247</strain>
    </source>
</reference>
<feature type="region of interest" description="Disordered" evidence="1">
    <location>
        <begin position="161"/>
        <end position="181"/>
    </location>
</feature>
<evidence type="ECO:0000313" key="3">
    <source>
        <dbReference type="Proteomes" id="UP000037035"/>
    </source>
</evidence>
<comment type="caution">
    <text evidence="2">The sequence shown here is derived from an EMBL/GenBank/DDBJ whole genome shotgun (WGS) entry which is preliminary data.</text>
</comment>
<proteinExistence type="predicted"/>
<accession>A0A0L6VRJ9</accession>
<sequence length="218" mass="24512">MKALTGPDGELGQIGSEEDLAACLQTYLDYWASEGISGFPIEALKVIIWMDSYEPTVTEKEALDISLSFDRLCRLIATGFPQDGPGTMFDYPTSFLESPIWSSFLDHHGWPPHHPQDPSPSFPRHSSLTSLDSLHHSPPSTHEKFLRSGIDTLLVPDPLTGLYTDPNQSSDNHSEPQNYQPDLSAENYHQFRYKRDSIGSAHHQTFLSNLRRFVLLLS</sequence>
<keyword evidence="3" id="KW-1185">Reference proteome</keyword>